<reference evidence="2 3" key="1">
    <citation type="submission" date="2023-01" db="EMBL/GenBank/DDBJ databases">
        <authorList>
            <person name="Kreplak J."/>
        </authorList>
    </citation>
    <scope>NUCLEOTIDE SEQUENCE [LARGE SCALE GENOMIC DNA]</scope>
</reference>
<evidence type="ECO:0000313" key="2">
    <source>
        <dbReference type="EMBL" id="CAI8606348.1"/>
    </source>
</evidence>
<evidence type="ECO:0000256" key="1">
    <source>
        <dbReference type="SAM" id="MobiDB-lite"/>
    </source>
</evidence>
<keyword evidence="3" id="KW-1185">Reference proteome</keyword>
<feature type="region of interest" description="Disordered" evidence="1">
    <location>
        <begin position="127"/>
        <end position="153"/>
    </location>
</feature>
<sequence>MKVLACPNSKPNKSAGDLVGIGTDRRIASGSPYRRHPWGSSELYNKDYREDGLGLTKRLSLIYSIPASSLRFSLSYNSNQDAFHKGMKDLDKVSLSMARLGKIDLRGEPISGFLLVLKRTQQLSQSWAQSVPDEGQARPQPLDHTLPCSPIKD</sequence>
<dbReference type="EMBL" id="OX451738">
    <property type="protein sequence ID" value="CAI8606348.1"/>
    <property type="molecule type" value="Genomic_DNA"/>
</dbReference>
<organism evidence="2 3">
    <name type="scientific">Vicia faba</name>
    <name type="common">Broad bean</name>
    <name type="synonym">Faba vulgaris</name>
    <dbReference type="NCBI Taxonomy" id="3906"/>
    <lineage>
        <taxon>Eukaryota</taxon>
        <taxon>Viridiplantae</taxon>
        <taxon>Streptophyta</taxon>
        <taxon>Embryophyta</taxon>
        <taxon>Tracheophyta</taxon>
        <taxon>Spermatophyta</taxon>
        <taxon>Magnoliopsida</taxon>
        <taxon>eudicotyledons</taxon>
        <taxon>Gunneridae</taxon>
        <taxon>Pentapetalae</taxon>
        <taxon>rosids</taxon>
        <taxon>fabids</taxon>
        <taxon>Fabales</taxon>
        <taxon>Fabaceae</taxon>
        <taxon>Papilionoideae</taxon>
        <taxon>50 kb inversion clade</taxon>
        <taxon>NPAAA clade</taxon>
        <taxon>Hologalegina</taxon>
        <taxon>IRL clade</taxon>
        <taxon>Fabeae</taxon>
        <taxon>Vicia</taxon>
    </lineage>
</organism>
<dbReference type="Proteomes" id="UP001157006">
    <property type="component" value="Chromosome 3"/>
</dbReference>
<proteinExistence type="predicted"/>
<accession>A0AAV1A9Z6</accession>
<protein>
    <submittedName>
        <fullName evidence="2">Uncharacterized protein</fullName>
    </submittedName>
</protein>
<evidence type="ECO:0000313" key="3">
    <source>
        <dbReference type="Proteomes" id="UP001157006"/>
    </source>
</evidence>
<dbReference type="AlphaFoldDB" id="A0AAV1A9Z6"/>
<gene>
    <name evidence="2" type="ORF">VFH_III225840</name>
</gene>
<name>A0AAV1A9Z6_VICFA</name>